<dbReference type="Proteomes" id="UP000811619">
    <property type="component" value="Unassembled WGS sequence"/>
</dbReference>
<evidence type="ECO:0000313" key="1">
    <source>
        <dbReference type="EMBL" id="KAG5927050.1"/>
    </source>
</evidence>
<accession>A0A8K0NIF7</accession>
<gene>
    <name evidence="1" type="ORF">E4U42_002669</name>
</gene>
<proteinExistence type="predicted"/>
<dbReference type="AlphaFoldDB" id="A0A8K0NIF7"/>
<protein>
    <submittedName>
        <fullName evidence="1">Uncharacterized protein</fullName>
    </submittedName>
</protein>
<organism evidence="1 2">
    <name type="scientific">Claviceps africana</name>
    <dbReference type="NCBI Taxonomy" id="83212"/>
    <lineage>
        <taxon>Eukaryota</taxon>
        <taxon>Fungi</taxon>
        <taxon>Dikarya</taxon>
        <taxon>Ascomycota</taxon>
        <taxon>Pezizomycotina</taxon>
        <taxon>Sordariomycetes</taxon>
        <taxon>Hypocreomycetidae</taxon>
        <taxon>Hypocreales</taxon>
        <taxon>Clavicipitaceae</taxon>
        <taxon>Claviceps</taxon>
    </lineage>
</organism>
<evidence type="ECO:0000313" key="2">
    <source>
        <dbReference type="Proteomes" id="UP000811619"/>
    </source>
</evidence>
<keyword evidence="2" id="KW-1185">Reference proteome</keyword>
<name>A0A8K0NIF7_9HYPO</name>
<comment type="caution">
    <text evidence="1">The sequence shown here is derived from an EMBL/GenBank/DDBJ whole genome shotgun (WGS) entry which is preliminary data.</text>
</comment>
<dbReference type="EMBL" id="SRPY01000213">
    <property type="protein sequence ID" value="KAG5927050.1"/>
    <property type="molecule type" value="Genomic_DNA"/>
</dbReference>
<reference evidence="1" key="1">
    <citation type="journal article" date="2020" name="bioRxiv">
        <title>Whole genome comparisons of ergot fungi reveals the divergence and evolution of species within the genus Claviceps are the result of varying mechanisms driving genome evolution and host range expansion.</title>
        <authorList>
            <person name="Wyka S.A."/>
            <person name="Mondo S.J."/>
            <person name="Liu M."/>
            <person name="Dettman J."/>
            <person name="Nalam V."/>
            <person name="Broders K.D."/>
        </authorList>
    </citation>
    <scope>NUCLEOTIDE SEQUENCE</scope>
    <source>
        <strain evidence="1">CCC 489</strain>
    </source>
</reference>
<sequence>MERSPVYLSVSSVCLRGRLESRNQESDELQDLTMTRVDRRRGRMKQSPVYLSVSSLCVVDSDSKQATGSAVGIMQLTSGHTGSERQNEEMLGDKPLTGGVLLSILEEGRAFECYLVPHVERAVVMSCTCTKEVTILRWNSCKKTPKHTEKSVKDVKCEYHRHAGYKSVTVGSKTIWDPDQRCPKCYIESM</sequence>